<protein>
    <submittedName>
        <fullName evidence="2">Uncharacterized protein</fullName>
    </submittedName>
</protein>
<gene>
    <name evidence="2" type="ORF">LSALG_LOCUS40978</name>
</gene>
<feature type="region of interest" description="Disordered" evidence="1">
    <location>
        <begin position="1"/>
        <end position="42"/>
    </location>
</feature>
<evidence type="ECO:0000313" key="3">
    <source>
        <dbReference type="Proteomes" id="UP001177003"/>
    </source>
</evidence>
<evidence type="ECO:0000313" key="2">
    <source>
        <dbReference type="EMBL" id="CAI9302492.1"/>
    </source>
</evidence>
<proteinExistence type="predicted"/>
<dbReference type="Proteomes" id="UP001177003">
    <property type="component" value="Chromosome 9"/>
</dbReference>
<dbReference type="EMBL" id="OX465085">
    <property type="protein sequence ID" value="CAI9302492.1"/>
    <property type="molecule type" value="Genomic_DNA"/>
</dbReference>
<accession>A0AA36A2W7</accession>
<sequence>MPASKTTHPLQIISSVSNSPPTSDHVKHQSPPPSSTSLKSTPTKTSNAWLILFHPTSFLTSPPQEVGSNKIAPSPSSHLFSLYPIYSCLHPPFEIDLAPRTCAASASFC</sequence>
<feature type="compositionally biased region" description="Polar residues" evidence="1">
    <location>
        <begin position="1"/>
        <end position="22"/>
    </location>
</feature>
<keyword evidence="3" id="KW-1185">Reference proteome</keyword>
<name>A0AA36A2W7_LACSI</name>
<reference evidence="2" key="1">
    <citation type="submission" date="2023-04" db="EMBL/GenBank/DDBJ databases">
        <authorList>
            <person name="Vijverberg K."/>
            <person name="Xiong W."/>
            <person name="Schranz E."/>
        </authorList>
    </citation>
    <scope>NUCLEOTIDE SEQUENCE</scope>
</reference>
<evidence type="ECO:0000256" key="1">
    <source>
        <dbReference type="SAM" id="MobiDB-lite"/>
    </source>
</evidence>
<dbReference type="AlphaFoldDB" id="A0AA36A2W7"/>
<organism evidence="2 3">
    <name type="scientific">Lactuca saligna</name>
    <name type="common">Willowleaf lettuce</name>
    <dbReference type="NCBI Taxonomy" id="75948"/>
    <lineage>
        <taxon>Eukaryota</taxon>
        <taxon>Viridiplantae</taxon>
        <taxon>Streptophyta</taxon>
        <taxon>Embryophyta</taxon>
        <taxon>Tracheophyta</taxon>
        <taxon>Spermatophyta</taxon>
        <taxon>Magnoliopsida</taxon>
        <taxon>eudicotyledons</taxon>
        <taxon>Gunneridae</taxon>
        <taxon>Pentapetalae</taxon>
        <taxon>asterids</taxon>
        <taxon>campanulids</taxon>
        <taxon>Asterales</taxon>
        <taxon>Asteraceae</taxon>
        <taxon>Cichorioideae</taxon>
        <taxon>Cichorieae</taxon>
        <taxon>Lactucinae</taxon>
        <taxon>Lactuca</taxon>
    </lineage>
</organism>